<evidence type="ECO:0000259" key="1">
    <source>
        <dbReference type="Pfam" id="PF25227"/>
    </source>
</evidence>
<proteinExistence type="predicted"/>
<dbReference type="AlphaFoldDB" id="A0A897NBS6"/>
<accession>A0A897NBS6</accession>
<dbReference type="Pfam" id="PF25227">
    <property type="entry name" value="DUF7845"/>
    <property type="match status" value="1"/>
</dbReference>
<reference evidence="2 3" key="1">
    <citation type="submission" date="2020-11" db="EMBL/GenBank/DDBJ databases">
        <title>Carbohydrate-dependent, anaerobic sulfur respiration: A novel catabolism in halophilic archaea.</title>
        <authorList>
            <person name="Sorokin D.Y."/>
            <person name="Messina E."/>
            <person name="Smedile F."/>
            <person name="La Cono V."/>
            <person name="Hallsworth J.E."/>
            <person name="Yakimov M.M."/>
        </authorList>
    </citation>
    <scope>NUCLEOTIDE SEQUENCE [LARGE SCALE GENOMIC DNA]</scope>
    <source>
        <strain evidence="2 3">HSR12-2</strain>
    </source>
</reference>
<evidence type="ECO:0000313" key="2">
    <source>
        <dbReference type="EMBL" id="QSG08875.1"/>
    </source>
</evidence>
<keyword evidence="3" id="KW-1185">Reference proteome</keyword>
<dbReference type="InterPro" id="IPR057167">
    <property type="entry name" value="DUF7845"/>
</dbReference>
<name>A0A897NBS6_9EURY</name>
<dbReference type="EMBL" id="CP064788">
    <property type="protein sequence ID" value="QSG08875.1"/>
    <property type="molecule type" value="Genomic_DNA"/>
</dbReference>
<sequence>MYWGCTHVSRHVKPAPHEGDVRFTFGVHPKEHVTDHGLAPYYAMDSLIKEWGDRWETEGKPAEEIQFQGETWATCFDYSKSGLDPWDNPDFELEQVREFQFYFVSKDSPTYEGVRADRDKRVKGGTITVRPRWPDLRSDGEPVSVPDYGAPYIDVQVQASNIPHETYLTLVKRVMDAYGIHSRYFDHPHPDSHIDDLAYYVRLKRSESGPLYAPDGPIARAHTLIQGDRSGYRKHVENHTKIPGYYVTATVEDEKAGELVRGHSLGKELKHYYPEEPQQYAPDEAPYHPKFEVSYQTSRTDQTVRWDDLEDARRELEETILNSLEWAGLATTAASDAFVEFDPYWDVVNTHKSRKLVKCPLPEIEDEQEHRVMQLWGDMTEADRDVTELLLTDGGKVSPQEAAEKTGNTYRTIREVTNRMEGLIRHTYGELELESKKIQQELLKRVRAAGDRFEQEIGSAAMELADVAEERARDAWSRLRREYAISSVDRDDCRKLLKVGYQPADREEARNILREIKTTYQEHVESIMAGVHVVVTLADGTRRRVRDLEQAFQKSVESQQREARHNQQAREIFDFEAWKAAGCPPADEWDTG</sequence>
<evidence type="ECO:0000313" key="3">
    <source>
        <dbReference type="Proteomes" id="UP000662973"/>
    </source>
</evidence>
<organism evidence="2 3">
    <name type="scientific">Halapricum desulfuricans</name>
    <dbReference type="NCBI Taxonomy" id="2841257"/>
    <lineage>
        <taxon>Archaea</taxon>
        <taxon>Methanobacteriati</taxon>
        <taxon>Methanobacteriota</taxon>
        <taxon>Stenosarchaea group</taxon>
        <taxon>Halobacteria</taxon>
        <taxon>Halobacteriales</taxon>
        <taxon>Haloarculaceae</taxon>
        <taxon>Halapricum</taxon>
    </lineage>
</organism>
<gene>
    <name evidence="2" type="ORF">HSR122_1482</name>
</gene>
<protein>
    <submittedName>
        <fullName evidence="2">Protein containing HTH domain</fullName>
    </submittedName>
</protein>
<feature type="domain" description="DUF7845" evidence="1">
    <location>
        <begin position="11"/>
        <end position="347"/>
    </location>
</feature>
<dbReference type="KEGG" id="hds:HSR122_1482"/>
<dbReference type="Proteomes" id="UP000662973">
    <property type="component" value="Chromosome"/>
</dbReference>